<dbReference type="SUPFAM" id="SSF55920">
    <property type="entry name" value="Creatinase/aminopeptidase"/>
    <property type="match status" value="1"/>
</dbReference>
<gene>
    <name evidence="6" type="ORF">NTJ_03162</name>
</gene>
<keyword evidence="6" id="KW-0378">Hydrolase</keyword>
<dbReference type="PANTHER" id="PTHR43763:SF20">
    <property type="entry name" value="XAA-PRO AMINOPEPTIDASE APEPP"/>
    <property type="match status" value="1"/>
</dbReference>
<name>A0ABN7ADK8_9HEMI</name>
<evidence type="ECO:0000256" key="1">
    <source>
        <dbReference type="ARBA" id="ARBA00008766"/>
    </source>
</evidence>
<dbReference type="CDD" id="cd01085">
    <property type="entry name" value="APP"/>
    <property type="match status" value="1"/>
</dbReference>
<accession>A0ABN7ADK8</accession>
<evidence type="ECO:0000313" key="7">
    <source>
        <dbReference type="Proteomes" id="UP001307889"/>
    </source>
</evidence>
<feature type="domain" description="Peptidase M24 C-terminal" evidence="5">
    <location>
        <begin position="616"/>
        <end position="680"/>
    </location>
</feature>
<reference evidence="6 7" key="1">
    <citation type="submission" date="2023-09" db="EMBL/GenBank/DDBJ databases">
        <title>Nesidiocoris tenuis whole genome shotgun sequence.</title>
        <authorList>
            <person name="Shibata T."/>
            <person name="Shimoda M."/>
            <person name="Kobayashi T."/>
            <person name="Uehara T."/>
        </authorList>
    </citation>
    <scope>NUCLEOTIDE SEQUENCE [LARGE SCALE GENOMIC DNA]</scope>
    <source>
        <strain evidence="6 7">Japan</strain>
    </source>
</reference>
<dbReference type="SUPFAM" id="SSF53092">
    <property type="entry name" value="Creatinase/prolidase N-terminal domain"/>
    <property type="match status" value="1"/>
</dbReference>
<evidence type="ECO:0000259" key="3">
    <source>
        <dbReference type="Pfam" id="PF00557"/>
    </source>
</evidence>
<dbReference type="Pfam" id="PF16188">
    <property type="entry name" value="Peptidase_M24_C"/>
    <property type="match status" value="1"/>
</dbReference>
<feature type="signal peptide" evidence="2">
    <location>
        <begin position="1"/>
        <end position="18"/>
    </location>
</feature>
<dbReference type="InterPro" id="IPR000587">
    <property type="entry name" value="Creatinase_N"/>
</dbReference>
<feature type="domain" description="Peptidase M24" evidence="3">
    <location>
        <begin position="390"/>
        <end position="601"/>
    </location>
</feature>
<protein>
    <submittedName>
        <fullName evidence="6">Xaa-Pro aminopeptidase</fullName>
    </submittedName>
</protein>
<evidence type="ECO:0000259" key="5">
    <source>
        <dbReference type="Pfam" id="PF16188"/>
    </source>
</evidence>
<dbReference type="EMBL" id="AP028910">
    <property type="protein sequence ID" value="BES90354.1"/>
    <property type="molecule type" value="Genomic_DNA"/>
</dbReference>
<dbReference type="PANTHER" id="PTHR43763">
    <property type="entry name" value="XAA-PRO AMINOPEPTIDASE 1"/>
    <property type="match status" value="1"/>
</dbReference>
<evidence type="ECO:0000313" key="6">
    <source>
        <dbReference type="EMBL" id="BES90354.1"/>
    </source>
</evidence>
<organism evidence="6 7">
    <name type="scientific">Nesidiocoris tenuis</name>
    <dbReference type="NCBI Taxonomy" id="355587"/>
    <lineage>
        <taxon>Eukaryota</taxon>
        <taxon>Metazoa</taxon>
        <taxon>Ecdysozoa</taxon>
        <taxon>Arthropoda</taxon>
        <taxon>Hexapoda</taxon>
        <taxon>Insecta</taxon>
        <taxon>Pterygota</taxon>
        <taxon>Neoptera</taxon>
        <taxon>Paraneoptera</taxon>
        <taxon>Hemiptera</taxon>
        <taxon>Heteroptera</taxon>
        <taxon>Panheteroptera</taxon>
        <taxon>Cimicomorpha</taxon>
        <taxon>Miridae</taxon>
        <taxon>Dicyphina</taxon>
        <taxon>Nesidiocoris</taxon>
    </lineage>
</organism>
<dbReference type="Proteomes" id="UP001307889">
    <property type="component" value="Chromosome 2"/>
</dbReference>
<dbReference type="Pfam" id="PF16189">
    <property type="entry name" value="Creatinase_N_2"/>
    <property type="match status" value="1"/>
</dbReference>
<dbReference type="Gene3D" id="3.90.230.10">
    <property type="entry name" value="Creatinase/methionine aminopeptidase superfamily"/>
    <property type="match status" value="1"/>
</dbReference>
<dbReference type="InterPro" id="IPR033740">
    <property type="entry name" value="Pept_M24B"/>
</dbReference>
<proteinExistence type="inferred from homology"/>
<evidence type="ECO:0000256" key="2">
    <source>
        <dbReference type="SAM" id="SignalP"/>
    </source>
</evidence>
<dbReference type="GO" id="GO:0004177">
    <property type="term" value="F:aminopeptidase activity"/>
    <property type="evidence" value="ECO:0007669"/>
    <property type="project" value="UniProtKB-KW"/>
</dbReference>
<dbReference type="Pfam" id="PF00557">
    <property type="entry name" value="Peptidase_M24"/>
    <property type="match status" value="1"/>
</dbReference>
<keyword evidence="7" id="KW-1185">Reference proteome</keyword>
<dbReference type="InterPro" id="IPR032416">
    <property type="entry name" value="Peptidase_M24_C"/>
</dbReference>
<keyword evidence="6" id="KW-0645">Protease</keyword>
<evidence type="ECO:0000259" key="4">
    <source>
        <dbReference type="Pfam" id="PF01321"/>
    </source>
</evidence>
<feature type="domain" description="Creatinase N-terminal" evidence="4">
    <location>
        <begin position="91"/>
        <end position="210"/>
    </location>
</feature>
<dbReference type="InterPro" id="IPR029149">
    <property type="entry name" value="Creatin/AminoP/Spt16_N"/>
</dbReference>
<comment type="similarity">
    <text evidence="1">Belongs to the peptidase M24B family.</text>
</comment>
<dbReference type="InterPro" id="IPR000994">
    <property type="entry name" value="Pept_M24"/>
</dbReference>
<dbReference type="Gene3D" id="3.40.350.10">
    <property type="entry name" value="Creatinase/prolidase N-terminal domain"/>
    <property type="match status" value="2"/>
</dbReference>
<sequence length="682" mass="76739">MLLPWRLSVCLLSRTSRCIKCDGSCINLSRTTQRTGESFLRSSSLTISRAISLRPCPHSPIAMDATNAKRSDTVDKLRKLFSDPKFCPEPISAYIISHDDQHMSEYLADGEKRLEFVSGFSGSAGTVVITLEKAFLWTDARYYIQASEELEHPFELKETDATSETPGQWLAKNLSSGDRVGADPALFSCSSWKELRSEMRKTGVNLVEITTNLVDIIWLEKPPAPSNPVVVLPPKYSGRRVCEKIDDVVSAMQNKNVDVFIISELDNIAWLLNLRGSDIEYNPVFFSFVVIHVNNGITEVQLYCKSSQLPTPEIKEHLKLEGAKIEMHQYDEFYKKLTELANSESTKRVWVSTTSNAKILSSVPPNKRYVAPSVVTEMKAVKNKVEAQGMINAHVRDGYALCSFLHHLEEQIKKGETYTEISAATKLEHFRSLEEGFRRLSFATISSVGAHAAIIHHHPSPSTDKAINVEDIYLVDSGGQYWDGTTDVTRTVHLGVPTDYQKECFTRVLKGVIALNTARFPQKLKSYVLDAFARRALWDVGLEYGHGTGHGIGAYLCVHEGPMSISWRPRPDDSGLEADMFVSNEPGYYEAGNFGIRIENIEQIVEIKPKYPSDKKFLTFKTVTMCPIQTKLIDPSLLSEEEVDWVNKYHQNVRETLVPIAEARGNESLKKWLLYETKPLCL</sequence>
<dbReference type="InterPro" id="IPR050422">
    <property type="entry name" value="X-Pro_aminopeptidase_P"/>
</dbReference>
<keyword evidence="6" id="KW-0031">Aminopeptidase</keyword>
<keyword evidence="2" id="KW-0732">Signal</keyword>
<dbReference type="Pfam" id="PF01321">
    <property type="entry name" value="Creatinase_N"/>
    <property type="match status" value="1"/>
</dbReference>
<dbReference type="InterPro" id="IPR036005">
    <property type="entry name" value="Creatinase/aminopeptidase-like"/>
</dbReference>
<feature type="chain" id="PRO_5047161067" evidence="2">
    <location>
        <begin position="19"/>
        <end position="682"/>
    </location>
</feature>